<dbReference type="InterPro" id="IPR007219">
    <property type="entry name" value="XnlR_reg_dom"/>
</dbReference>
<keyword evidence="7" id="KW-0539">Nucleus</keyword>
<dbReference type="Pfam" id="PF00172">
    <property type="entry name" value="Zn_clus"/>
    <property type="match status" value="1"/>
</dbReference>
<dbReference type="GO" id="GO:0006351">
    <property type="term" value="P:DNA-templated transcription"/>
    <property type="evidence" value="ECO:0007669"/>
    <property type="project" value="InterPro"/>
</dbReference>
<evidence type="ECO:0000256" key="2">
    <source>
        <dbReference type="ARBA" id="ARBA00022723"/>
    </source>
</evidence>
<sequence>MYLAPDSIKSCLRCKQRKIKCSGELPRCARCVKADIDCDIVDNVYYNYETVSSLMAKVAKLESKLKMNENLQSSNSPYQPTNIEMNYNNNQTLSPPKTTSPYGKDKLRNSITGSTTSNGTSSSKNKESTIEDISTGVGSLSLDNINGSNNESQHPLGRSCFSRLFLRQLHLDELGVVNVSLGNDTFEEFDKSITQSGIPLPPFRIAKCAIFKYINTVHIYYPFLSIKTLKVIFNKMYSSPQELTMHDKFLVYIVISIGLDRGEKDTFMSSYVGQFKPVEYFNTAYRHLEEILSVRSEKTLKALLLVIIWLLNTDVLKEENGDLWHLGRFAMSLAMELGTHRYNPEWDFGTSRNELRNRLFWCTYILERNIALKYSSSLSLRKQAIDTPLPIFLENDFIAELSPSDASSPLLVVYDKVQFKPSLFLINICEIYGDILENFYTPQAKFNNPAFPDQEIFNIKLQLQNSLDQWILQVSSEIPNNLNCYYGLKIRYSAASIILNRPSPAIRTPDIESILKCKIEAEICIDNYCCLIDNYWKVTNCCIYDLKLVGLTMIYCCWKTEQDSRLLNHFTIKISKVFNEVVKYYPSFTKFKNLYSIISSIVRDGIDSSENTFSNPTQQIQLLKQRSQYPIAYTKLDSNNPIINFDDWFTKELYQDVFKQYSFDEYDAISQDLDLLFS</sequence>
<dbReference type="SMART" id="SM00066">
    <property type="entry name" value="GAL4"/>
    <property type="match status" value="1"/>
</dbReference>
<keyword evidence="11" id="KW-1185">Reference proteome</keyword>
<dbReference type="SMART" id="SM00906">
    <property type="entry name" value="Fungal_trans"/>
    <property type="match status" value="1"/>
</dbReference>
<feature type="region of interest" description="Disordered" evidence="8">
    <location>
        <begin position="71"/>
        <end position="131"/>
    </location>
</feature>
<dbReference type="InterPro" id="IPR036864">
    <property type="entry name" value="Zn2-C6_fun-type_DNA-bd_sf"/>
</dbReference>
<keyword evidence="3" id="KW-0862">Zinc</keyword>
<evidence type="ECO:0000313" key="10">
    <source>
        <dbReference type="EMBL" id="GMM45619.1"/>
    </source>
</evidence>
<dbReference type="CDD" id="cd12148">
    <property type="entry name" value="fungal_TF_MHR"/>
    <property type="match status" value="1"/>
</dbReference>
<dbReference type="Pfam" id="PF04082">
    <property type="entry name" value="Fungal_trans"/>
    <property type="match status" value="1"/>
</dbReference>
<name>A0AAV5R4T0_PICKL</name>
<dbReference type="PANTHER" id="PTHR47782">
    <property type="entry name" value="ZN(II)2CYS6 TRANSCRIPTION FACTOR (EUROFUNG)-RELATED"/>
    <property type="match status" value="1"/>
</dbReference>
<dbReference type="InterPro" id="IPR001138">
    <property type="entry name" value="Zn2Cys6_DnaBD"/>
</dbReference>
<evidence type="ECO:0000256" key="5">
    <source>
        <dbReference type="ARBA" id="ARBA00023125"/>
    </source>
</evidence>
<dbReference type="CDD" id="cd00067">
    <property type="entry name" value="GAL4"/>
    <property type="match status" value="1"/>
</dbReference>
<feature type="domain" description="Zn(2)-C6 fungal-type" evidence="9">
    <location>
        <begin position="10"/>
        <end position="40"/>
    </location>
</feature>
<keyword evidence="5" id="KW-0238">DNA-binding</keyword>
<evidence type="ECO:0000256" key="6">
    <source>
        <dbReference type="ARBA" id="ARBA00023163"/>
    </source>
</evidence>
<comment type="subcellular location">
    <subcellularLocation>
        <location evidence="1">Nucleus</location>
    </subcellularLocation>
</comment>
<dbReference type="PANTHER" id="PTHR47782:SF12">
    <property type="entry name" value="ZN(II)2CYS6 TRANSCRIPTION FACTOR (EUROFUNG)"/>
    <property type="match status" value="1"/>
</dbReference>
<dbReference type="AlphaFoldDB" id="A0AAV5R4T0"/>
<protein>
    <recommendedName>
        <fullName evidence="9">Zn(2)-C6 fungal-type domain-containing protein</fullName>
    </recommendedName>
</protein>
<dbReference type="SUPFAM" id="SSF57701">
    <property type="entry name" value="Zn2/Cys6 DNA-binding domain"/>
    <property type="match status" value="1"/>
</dbReference>
<dbReference type="GO" id="GO:0008270">
    <property type="term" value="F:zinc ion binding"/>
    <property type="evidence" value="ECO:0007669"/>
    <property type="project" value="InterPro"/>
</dbReference>
<evidence type="ECO:0000256" key="1">
    <source>
        <dbReference type="ARBA" id="ARBA00004123"/>
    </source>
</evidence>
<organism evidence="10 11">
    <name type="scientific">Pichia kluyveri</name>
    <name type="common">Yeast</name>
    <dbReference type="NCBI Taxonomy" id="36015"/>
    <lineage>
        <taxon>Eukaryota</taxon>
        <taxon>Fungi</taxon>
        <taxon>Dikarya</taxon>
        <taxon>Ascomycota</taxon>
        <taxon>Saccharomycotina</taxon>
        <taxon>Pichiomycetes</taxon>
        <taxon>Pichiales</taxon>
        <taxon>Pichiaceae</taxon>
        <taxon>Pichia</taxon>
    </lineage>
</organism>
<evidence type="ECO:0000256" key="7">
    <source>
        <dbReference type="ARBA" id="ARBA00023242"/>
    </source>
</evidence>
<keyword evidence="4" id="KW-0805">Transcription regulation</keyword>
<feature type="compositionally biased region" description="Polar residues" evidence="8">
    <location>
        <begin position="71"/>
        <end position="101"/>
    </location>
</feature>
<feature type="compositionally biased region" description="Low complexity" evidence="8">
    <location>
        <begin position="110"/>
        <end position="123"/>
    </location>
</feature>
<dbReference type="GO" id="GO:0000981">
    <property type="term" value="F:DNA-binding transcription factor activity, RNA polymerase II-specific"/>
    <property type="evidence" value="ECO:0007669"/>
    <property type="project" value="InterPro"/>
</dbReference>
<dbReference type="InterPro" id="IPR052202">
    <property type="entry name" value="Yeast_MetPath_Reg"/>
</dbReference>
<dbReference type="Gene3D" id="4.10.240.10">
    <property type="entry name" value="Zn(2)-C6 fungal-type DNA-binding domain"/>
    <property type="match status" value="1"/>
</dbReference>
<evidence type="ECO:0000256" key="4">
    <source>
        <dbReference type="ARBA" id="ARBA00023015"/>
    </source>
</evidence>
<dbReference type="GO" id="GO:0005634">
    <property type="term" value="C:nucleus"/>
    <property type="evidence" value="ECO:0007669"/>
    <property type="project" value="UniProtKB-SubCell"/>
</dbReference>
<dbReference type="EMBL" id="BTGB01000002">
    <property type="protein sequence ID" value="GMM45619.1"/>
    <property type="molecule type" value="Genomic_DNA"/>
</dbReference>
<dbReference type="GO" id="GO:0043565">
    <property type="term" value="F:sequence-specific DNA binding"/>
    <property type="evidence" value="ECO:0007669"/>
    <property type="project" value="TreeGrafter"/>
</dbReference>
<evidence type="ECO:0000313" key="11">
    <source>
        <dbReference type="Proteomes" id="UP001378960"/>
    </source>
</evidence>
<dbReference type="PROSITE" id="PS00463">
    <property type="entry name" value="ZN2_CY6_FUNGAL_1"/>
    <property type="match status" value="1"/>
</dbReference>
<evidence type="ECO:0000256" key="3">
    <source>
        <dbReference type="ARBA" id="ARBA00022833"/>
    </source>
</evidence>
<evidence type="ECO:0000259" key="9">
    <source>
        <dbReference type="PROSITE" id="PS50048"/>
    </source>
</evidence>
<dbReference type="Proteomes" id="UP001378960">
    <property type="component" value="Unassembled WGS sequence"/>
</dbReference>
<dbReference type="PROSITE" id="PS50048">
    <property type="entry name" value="ZN2_CY6_FUNGAL_2"/>
    <property type="match status" value="1"/>
</dbReference>
<evidence type="ECO:0000256" key="8">
    <source>
        <dbReference type="SAM" id="MobiDB-lite"/>
    </source>
</evidence>
<keyword evidence="2" id="KW-0479">Metal-binding</keyword>
<gene>
    <name evidence="10" type="ORF">DAPK24_021940</name>
</gene>
<reference evidence="10 11" key="1">
    <citation type="journal article" date="2023" name="Elife">
        <title>Identification of key yeast species and microbe-microbe interactions impacting larval growth of Drosophila in the wild.</title>
        <authorList>
            <person name="Mure A."/>
            <person name="Sugiura Y."/>
            <person name="Maeda R."/>
            <person name="Honda K."/>
            <person name="Sakurai N."/>
            <person name="Takahashi Y."/>
            <person name="Watada M."/>
            <person name="Katoh T."/>
            <person name="Gotoh A."/>
            <person name="Gotoh Y."/>
            <person name="Taniguchi I."/>
            <person name="Nakamura K."/>
            <person name="Hayashi T."/>
            <person name="Katayama T."/>
            <person name="Uemura T."/>
            <person name="Hattori Y."/>
        </authorList>
    </citation>
    <scope>NUCLEOTIDE SEQUENCE [LARGE SCALE GENOMIC DNA]</scope>
    <source>
        <strain evidence="10 11">PK-24</strain>
    </source>
</reference>
<keyword evidence="6" id="KW-0804">Transcription</keyword>
<accession>A0AAV5R4T0</accession>
<dbReference type="GO" id="GO:0045944">
    <property type="term" value="P:positive regulation of transcription by RNA polymerase II"/>
    <property type="evidence" value="ECO:0007669"/>
    <property type="project" value="TreeGrafter"/>
</dbReference>
<comment type="caution">
    <text evidence="10">The sequence shown here is derived from an EMBL/GenBank/DDBJ whole genome shotgun (WGS) entry which is preliminary data.</text>
</comment>
<proteinExistence type="predicted"/>